<organism evidence="1 2">
    <name type="scientific">Ferruginivarius sediminum</name>
    <dbReference type="NCBI Taxonomy" id="2661937"/>
    <lineage>
        <taxon>Bacteria</taxon>
        <taxon>Pseudomonadati</taxon>
        <taxon>Pseudomonadota</taxon>
        <taxon>Alphaproteobacteria</taxon>
        <taxon>Rhodospirillales</taxon>
        <taxon>Rhodospirillaceae</taxon>
        <taxon>Ferruginivarius</taxon>
    </lineage>
</organism>
<keyword evidence="2" id="KW-1185">Reference proteome</keyword>
<dbReference type="AlphaFoldDB" id="A0A369TER3"/>
<gene>
    <name evidence="1" type="ORF">DRB17_01405</name>
</gene>
<name>A0A369TER3_9PROT</name>
<dbReference type="RefSeq" id="WP_114580364.1">
    <property type="nucleotide sequence ID" value="NZ_QPMH01000001.1"/>
</dbReference>
<comment type="caution">
    <text evidence="1">The sequence shown here is derived from an EMBL/GenBank/DDBJ whole genome shotgun (WGS) entry which is preliminary data.</text>
</comment>
<reference evidence="1 2" key="1">
    <citation type="submission" date="2018-07" db="EMBL/GenBank/DDBJ databases">
        <title>Venubactetium sediminum gen. nov., sp. nov., isolated from a marine solar saltern.</title>
        <authorList>
            <person name="Wang S."/>
        </authorList>
    </citation>
    <scope>NUCLEOTIDE SEQUENCE [LARGE SCALE GENOMIC DNA]</scope>
    <source>
        <strain evidence="1 2">WD2A32</strain>
    </source>
</reference>
<dbReference type="PANTHER" id="PTHR35936">
    <property type="entry name" value="MEMBRANE-BOUND LYTIC MUREIN TRANSGLYCOSYLASE F"/>
    <property type="match status" value="1"/>
</dbReference>
<proteinExistence type="predicted"/>
<protein>
    <submittedName>
        <fullName evidence="1">ABC transporter</fullName>
    </submittedName>
</protein>
<dbReference type="SUPFAM" id="SSF53850">
    <property type="entry name" value="Periplasmic binding protein-like II"/>
    <property type="match status" value="1"/>
</dbReference>
<accession>A0A369TER3</accession>
<sequence length="285" mass="32260">MEPRPKGLDMRRYIETIRNGIRHTRACSLRLIAGFVVLYGLAANAAADGAPSPGSVIRLSTLNWPPYTNRDLPEGGASSAIVRAIFAKAGYPVEIRFWPWNRAIAKAKSGAQDVVAYFPGYHCHHDPNSDFIASDPMGTAPLGFAEHVMATHAWGDLDDLARLRIGTVVGYANTKKFDARARNGDLRIIKSHNDKVNLLKLLQRQIDYAVIDKYVMQYLLKTDATLRQHRDSLRFDKKELELKDLYLCFRNDEKGRALRRTFNRGLKTIEAEDMLQTYVEKLVQE</sequence>
<dbReference type="Gene3D" id="3.40.190.10">
    <property type="entry name" value="Periplasmic binding protein-like II"/>
    <property type="match status" value="2"/>
</dbReference>
<dbReference type="Proteomes" id="UP000253941">
    <property type="component" value="Unassembled WGS sequence"/>
</dbReference>
<evidence type="ECO:0000313" key="1">
    <source>
        <dbReference type="EMBL" id="RDD63851.1"/>
    </source>
</evidence>
<dbReference type="PANTHER" id="PTHR35936:SF25">
    <property type="entry name" value="ABC TRANSPORTER SUBSTRATE-BINDING PROTEIN"/>
    <property type="match status" value="1"/>
</dbReference>
<evidence type="ECO:0000313" key="2">
    <source>
        <dbReference type="Proteomes" id="UP000253941"/>
    </source>
</evidence>
<dbReference type="EMBL" id="QPMH01000001">
    <property type="protein sequence ID" value="RDD63851.1"/>
    <property type="molecule type" value="Genomic_DNA"/>
</dbReference>